<accession>A0A917THL1</accession>
<evidence type="ECO:0000313" key="3">
    <source>
        <dbReference type="Proteomes" id="UP000618460"/>
    </source>
</evidence>
<evidence type="ECO:0000313" key="2">
    <source>
        <dbReference type="EMBL" id="GGM22921.1"/>
    </source>
</evidence>
<dbReference type="OrthoDB" id="2970457at2"/>
<reference evidence="2" key="2">
    <citation type="submission" date="2020-09" db="EMBL/GenBank/DDBJ databases">
        <authorList>
            <person name="Sun Q."/>
            <person name="Zhou Y."/>
        </authorList>
    </citation>
    <scope>NUCLEOTIDE SEQUENCE</scope>
    <source>
        <strain evidence="2">CGMCC 1.6333</strain>
    </source>
</reference>
<gene>
    <name evidence="2" type="ORF">GCM10011351_06000</name>
</gene>
<proteinExistence type="predicted"/>
<evidence type="ECO:0008006" key="4">
    <source>
        <dbReference type="Google" id="ProtNLM"/>
    </source>
</evidence>
<evidence type="ECO:0000256" key="1">
    <source>
        <dbReference type="SAM" id="Phobius"/>
    </source>
</evidence>
<dbReference type="RefSeq" id="WP_117152156.1">
    <property type="nucleotide sequence ID" value="NZ_BMLG01000001.1"/>
</dbReference>
<keyword evidence="1" id="KW-0812">Transmembrane</keyword>
<reference evidence="2" key="1">
    <citation type="journal article" date="2014" name="Int. J. Syst. Evol. Microbiol.">
        <title>Complete genome sequence of Corynebacterium casei LMG S-19264T (=DSM 44701T), isolated from a smear-ripened cheese.</title>
        <authorList>
            <consortium name="US DOE Joint Genome Institute (JGI-PGF)"/>
            <person name="Walter F."/>
            <person name="Albersmeier A."/>
            <person name="Kalinowski J."/>
            <person name="Ruckert C."/>
        </authorList>
    </citation>
    <scope>NUCLEOTIDE SEQUENCE</scope>
    <source>
        <strain evidence="2">CGMCC 1.6333</strain>
    </source>
</reference>
<dbReference type="AlphaFoldDB" id="A0A917THL1"/>
<dbReference type="Proteomes" id="UP000618460">
    <property type="component" value="Unassembled WGS sequence"/>
</dbReference>
<name>A0A917THL1_9BACI</name>
<dbReference type="Pfam" id="PF09577">
    <property type="entry name" value="Spore_YpjB"/>
    <property type="match status" value="1"/>
</dbReference>
<organism evidence="2 3">
    <name type="scientific">Paraliobacillus quinghaiensis</name>
    <dbReference type="NCBI Taxonomy" id="470815"/>
    <lineage>
        <taxon>Bacteria</taxon>
        <taxon>Bacillati</taxon>
        <taxon>Bacillota</taxon>
        <taxon>Bacilli</taxon>
        <taxon>Bacillales</taxon>
        <taxon>Bacillaceae</taxon>
        <taxon>Paraliobacillus</taxon>
    </lineage>
</organism>
<protein>
    <recommendedName>
        <fullName evidence="4">Sporulation protein YpjB</fullName>
    </recommendedName>
</protein>
<dbReference type="InterPro" id="IPR014231">
    <property type="entry name" value="Spore_YpjB"/>
</dbReference>
<keyword evidence="1" id="KW-0472">Membrane</keyword>
<comment type="caution">
    <text evidence="2">The sequence shown here is derived from an EMBL/GenBank/DDBJ whole genome shotgun (WGS) entry which is preliminary data.</text>
</comment>
<sequence length="254" mass="29950">MRHSKNNKFYYIICFLLLFTFLTKTSQVTYANEKEASSVTFQYERYISEGRYDLARQWLVRHHQTLMNSAKNEQVKNQNVIRDLIFENIDHVTKTEVPKNQKLQKAMSLVIAVNTLENQNNSIWLNSKESLENSVLAVLSKNNVSENELIKIETHWQMLQPTYQIILDDDQYEELKATYNRILHIEEETDKENLQAVFRETQLIDVINPAVEGNYVSFYWMIFIVGGIIIVTLAYVAFKKYKGEKKKKQKQHIS</sequence>
<feature type="transmembrane region" description="Helical" evidence="1">
    <location>
        <begin position="218"/>
        <end position="238"/>
    </location>
</feature>
<keyword evidence="3" id="KW-1185">Reference proteome</keyword>
<keyword evidence="1" id="KW-1133">Transmembrane helix</keyword>
<dbReference type="EMBL" id="BMLG01000001">
    <property type="protein sequence ID" value="GGM22921.1"/>
    <property type="molecule type" value="Genomic_DNA"/>
</dbReference>